<dbReference type="InterPro" id="IPR048955">
    <property type="entry name" value="Cip1-like_core"/>
</dbReference>
<dbReference type="Gene3D" id="2.60.120.200">
    <property type="match status" value="1"/>
</dbReference>
<reference evidence="3 4" key="1">
    <citation type="submission" date="2020-11" db="EMBL/GenBank/DDBJ databases">
        <title>Sequencing the genomes of 1000 actinobacteria strains.</title>
        <authorList>
            <person name="Klenk H.-P."/>
        </authorList>
    </citation>
    <scope>NUCLEOTIDE SEQUENCE [LARGE SCALE GENOMIC DNA]</scope>
    <source>
        <strain evidence="3 4">DSM 101695</strain>
    </source>
</reference>
<sequence length="316" mass="34094">MTSINVTGADAVVPEQLGRRSAEATAPQRCEREHLSVAWPESSRWPRPCGGDQPSWRMTMRSFLAVFSAALILGAAVGSVPAGASGASPPSCPRGLLFCEDFERLPPGGPSTLNWGVDTRQGTLTVERARRGNQVLHIHTVDNGRAFLRVDDFAAPGNRFYGRMRLRVDAFPTAPDWAHFTLVEATGTGSAEVVRPVGGQYAPTVPGIFWGVGADGGPTGDWTNWRESAPVTEDTWQCFEWKMDAADNRVAVWIDGVANPELTASTTDHGGNDVPFVLPSVDTVKIGWQLYQGGTTPGEFDLWIDDIALSSKRLGC</sequence>
<evidence type="ECO:0000256" key="1">
    <source>
        <dbReference type="SAM" id="Phobius"/>
    </source>
</evidence>
<dbReference type="RefSeq" id="WP_231392731.1">
    <property type="nucleotide sequence ID" value="NZ_JADOTY010000001.1"/>
</dbReference>
<accession>A0ABS0KB22</accession>
<dbReference type="EMBL" id="JADOTY010000001">
    <property type="protein sequence ID" value="MBG6105780.1"/>
    <property type="molecule type" value="Genomic_DNA"/>
</dbReference>
<evidence type="ECO:0000313" key="3">
    <source>
        <dbReference type="EMBL" id="MBG6105780.1"/>
    </source>
</evidence>
<feature type="domain" description="Cip1-like core" evidence="2">
    <location>
        <begin position="227"/>
        <end position="311"/>
    </location>
</feature>
<evidence type="ECO:0000313" key="4">
    <source>
        <dbReference type="Proteomes" id="UP000631791"/>
    </source>
</evidence>
<gene>
    <name evidence="3" type="ORF">IW249_006194</name>
</gene>
<feature type="transmembrane region" description="Helical" evidence="1">
    <location>
        <begin position="63"/>
        <end position="84"/>
    </location>
</feature>
<keyword evidence="1" id="KW-0812">Transmembrane</keyword>
<name>A0ABS0KB22_9ACTN</name>
<comment type="caution">
    <text evidence="3">The sequence shown here is derived from an EMBL/GenBank/DDBJ whole genome shotgun (WGS) entry which is preliminary data.</text>
</comment>
<dbReference type="Pfam" id="PF21340">
    <property type="entry name" value="Polysacc_lyase-like"/>
    <property type="match status" value="1"/>
</dbReference>
<keyword evidence="1" id="KW-1133">Transmembrane helix</keyword>
<keyword evidence="4" id="KW-1185">Reference proteome</keyword>
<evidence type="ECO:0000259" key="2">
    <source>
        <dbReference type="Pfam" id="PF21340"/>
    </source>
</evidence>
<organism evidence="3 4">
    <name type="scientific">Micromonospora vinacea</name>
    <dbReference type="NCBI Taxonomy" id="709878"/>
    <lineage>
        <taxon>Bacteria</taxon>
        <taxon>Bacillati</taxon>
        <taxon>Actinomycetota</taxon>
        <taxon>Actinomycetes</taxon>
        <taxon>Micromonosporales</taxon>
        <taxon>Micromonosporaceae</taxon>
        <taxon>Micromonospora</taxon>
    </lineage>
</organism>
<proteinExistence type="predicted"/>
<keyword evidence="1" id="KW-0472">Membrane</keyword>
<dbReference type="Proteomes" id="UP000631791">
    <property type="component" value="Unassembled WGS sequence"/>
</dbReference>
<protein>
    <recommendedName>
        <fullName evidence="2">Cip1-like core domain-containing protein</fullName>
    </recommendedName>
</protein>